<dbReference type="PANTHER" id="PTHR43420:SF47">
    <property type="entry name" value="N-ACETYLTRANSFERASE DOMAIN-CONTAINING PROTEIN"/>
    <property type="match status" value="1"/>
</dbReference>
<dbReference type="SUPFAM" id="SSF55729">
    <property type="entry name" value="Acyl-CoA N-acyltransferases (Nat)"/>
    <property type="match status" value="1"/>
</dbReference>
<evidence type="ECO:0000259" key="3">
    <source>
        <dbReference type="PROSITE" id="PS51186"/>
    </source>
</evidence>
<dbReference type="PATRIC" id="fig|1120925.3.peg.659"/>
<protein>
    <recommendedName>
        <fullName evidence="3">N-acetyltransferase domain-containing protein</fullName>
    </recommendedName>
</protein>
<gene>
    <name evidence="4" type="ORF">F941_00611</name>
</gene>
<feature type="domain" description="N-acetyltransferase" evidence="3">
    <location>
        <begin position="4"/>
        <end position="141"/>
    </location>
</feature>
<keyword evidence="5" id="KW-1185">Reference proteome</keyword>
<evidence type="ECO:0000256" key="2">
    <source>
        <dbReference type="ARBA" id="ARBA00023315"/>
    </source>
</evidence>
<organism evidence="4 5">
    <name type="scientific">Acinetobacter bouvetii DSM 14964 = CIP 107468</name>
    <dbReference type="NCBI Taxonomy" id="1120925"/>
    <lineage>
        <taxon>Bacteria</taxon>
        <taxon>Pseudomonadati</taxon>
        <taxon>Pseudomonadota</taxon>
        <taxon>Gammaproteobacteria</taxon>
        <taxon>Moraxellales</taxon>
        <taxon>Moraxellaceae</taxon>
        <taxon>Acinetobacter</taxon>
    </lineage>
</organism>
<keyword evidence="2" id="KW-0012">Acyltransferase</keyword>
<dbReference type="EMBL" id="APQD01000005">
    <property type="protein sequence ID" value="ENV83779.1"/>
    <property type="molecule type" value="Genomic_DNA"/>
</dbReference>
<evidence type="ECO:0000256" key="1">
    <source>
        <dbReference type="ARBA" id="ARBA00022679"/>
    </source>
</evidence>
<accession>N9DM37</accession>
<dbReference type="Pfam" id="PF13673">
    <property type="entry name" value="Acetyltransf_10"/>
    <property type="match status" value="1"/>
</dbReference>
<dbReference type="AlphaFoldDB" id="N9DM37"/>
<proteinExistence type="predicted"/>
<dbReference type="PROSITE" id="PS51186">
    <property type="entry name" value="GNAT"/>
    <property type="match status" value="1"/>
</dbReference>
<dbReference type="InterPro" id="IPR000182">
    <property type="entry name" value="GNAT_dom"/>
</dbReference>
<comment type="caution">
    <text evidence="4">The sequence shown here is derived from an EMBL/GenBank/DDBJ whole genome shotgun (WGS) entry which is preliminary data.</text>
</comment>
<evidence type="ECO:0000313" key="5">
    <source>
        <dbReference type="Proteomes" id="UP000018460"/>
    </source>
</evidence>
<dbReference type="RefSeq" id="WP_005007775.1">
    <property type="nucleotide sequence ID" value="NZ_KB849726.1"/>
</dbReference>
<dbReference type="InterPro" id="IPR050680">
    <property type="entry name" value="YpeA/RimI_acetyltransf"/>
</dbReference>
<dbReference type="OrthoDB" id="9796171at2"/>
<dbReference type="GO" id="GO:0016747">
    <property type="term" value="F:acyltransferase activity, transferring groups other than amino-acyl groups"/>
    <property type="evidence" value="ECO:0007669"/>
    <property type="project" value="InterPro"/>
</dbReference>
<name>N9DM37_9GAMM</name>
<reference evidence="4 5" key="1">
    <citation type="submission" date="2013-02" db="EMBL/GenBank/DDBJ databases">
        <title>The Genome Sequence of Acinetobacter bouvetii CIP 107468.</title>
        <authorList>
            <consortium name="The Broad Institute Genome Sequencing Platform"/>
            <consortium name="The Broad Institute Genome Sequencing Center for Infectious Disease"/>
            <person name="Cerqueira G."/>
            <person name="Feldgarden M."/>
            <person name="Courvalin P."/>
            <person name="Perichon B."/>
            <person name="Grillot-Courvalin C."/>
            <person name="Clermont D."/>
            <person name="Rocha E."/>
            <person name="Yoon E.-J."/>
            <person name="Nemec A."/>
            <person name="Walker B."/>
            <person name="Young S.K."/>
            <person name="Zeng Q."/>
            <person name="Gargeya S."/>
            <person name="Fitzgerald M."/>
            <person name="Haas B."/>
            <person name="Abouelleil A."/>
            <person name="Alvarado L."/>
            <person name="Arachchi H.M."/>
            <person name="Berlin A.M."/>
            <person name="Chapman S.B."/>
            <person name="Dewar J."/>
            <person name="Goldberg J."/>
            <person name="Griggs A."/>
            <person name="Gujja S."/>
            <person name="Hansen M."/>
            <person name="Howarth C."/>
            <person name="Imamovic A."/>
            <person name="Larimer J."/>
            <person name="McCowan C."/>
            <person name="Murphy C."/>
            <person name="Neiman D."/>
            <person name="Pearson M."/>
            <person name="Priest M."/>
            <person name="Roberts A."/>
            <person name="Saif S."/>
            <person name="Shea T."/>
            <person name="Sisk P."/>
            <person name="Sykes S."/>
            <person name="Wortman J."/>
            <person name="Nusbaum C."/>
            <person name="Birren B."/>
        </authorList>
    </citation>
    <scope>NUCLEOTIDE SEQUENCE [LARGE SCALE GENOMIC DNA]</scope>
    <source>
        <strain evidence="4 5">CIP 107468</strain>
    </source>
</reference>
<sequence length="148" mass="16532">MSQFKIVSGSWDALQQAIKPIRDAVFIQEQQITPEDEWDAEDAVSLQFAVYDQHQPIATARLLQNNSIGRVAVLKSHRGLGIGKLLMHAIIQQAKSEQREFLKLSSQVHAIQFYAGLGFQVQGDEYLDCGIAHIEMYLKLSSSAHHSG</sequence>
<evidence type="ECO:0000313" key="4">
    <source>
        <dbReference type="EMBL" id="ENV83779.1"/>
    </source>
</evidence>
<dbReference type="PANTHER" id="PTHR43420">
    <property type="entry name" value="ACETYLTRANSFERASE"/>
    <property type="match status" value="1"/>
</dbReference>
<keyword evidence="1" id="KW-0808">Transferase</keyword>
<dbReference type="InterPro" id="IPR016181">
    <property type="entry name" value="Acyl_CoA_acyltransferase"/>
</dbReference>
<dbReference type="Proteomes" id="UP000018460">
    <property type="component" value="Unassembled WGS sequence"/>
</dbReference>
<dbReference type="CDD" id="cd04301">
    <property type="entry name" value="NAT_SF"/>
    <property type="match status" value="1"/>
</dbReference>
<dbReference type="Gene3D" id="3.40.630.30">
    <property type="match status" value="1"/>
</dbReference>
<dbReference type="eggNOG" id="COG2153">
    <property type="taxonomic scope" value="Bacteria"/>
</dbReference>